<evidence type="ECO:0000256" key="1">
    <source>
        <dbReference type="ARBA" id="ARBA00004651"/>
    </source>
</evidence>
<dbReference type="Proteomes" id="UP000294853">
    <property type="component" value="Chromosome"/>
</dbReference>
<keyword evidence="8" id="KW-1185">Reference proteome</keyword>
<dbReference type="PANTHER" id="PTHR30250">
    <property type="entry name" value="PST FAMILY PREDICTED COLANIC ACID TRANSPORTER"/>
    <property type="match status" value="1"/>
</dbReference>
<feature type="transmembrane region" description="Helical" evidence="6">
    <location>
        <begin position="359"/>
        <end position="377"/>
    </location>
</feature>
<evidence type="ECO:0000256" key="2">
    <source>
        <dbReference type="ARBA" id="ARBA00022475"/>
    </source>
</evidence>
<reference evidence="7 8" key="1">
    <citation type="submission" date="2019-03" db="EMBL/GenBank/DDBJ databases">
        <title>Three New Species of Nocardioides, Nocardioides euryhalodurans sp. nov., Nocardioides seonyuensis sp. nov. and Nocardioides eburneoflavus sp. nov. Iolated from Soil.</title>
        <authorList>
            <person name="Roh S.G."/>
            <person name="Lee C."/>
            <person name="Kim M.-K."/>
            <person name="Kim S.B."/>
        </authorList>
    </citation>
    <scope>NUCLEOTIDE SEQUENCE [LARGE SCALE GENOMIC DNA]</scope>
    <source>
        <strain evidence="7 8">MMS17-SY207-3</strain>
    </source>
</reference>
<feature type="transmembrane region" description="Helical" evidence="6">
    <location>
        <begin position="331"/>
        <end position="352"/>
    </location>
</feature>
<feature type="transmembrane region" description="Helical" evidence="6">
    <location>
        <begin position="383"/>
        <end position="406"/>
    </location>
</feature>
<proteinExistence type="predicted"/>
<keyword evidence="5 6" id="KW-0472">Membrane</keyword>
<keyword evidence="3 6" id="KW-0812">Transmembrane</keyword>
<accession>A0A4P7ILZ0</accession>
<feature type="transmembrane region" description="Helical" evidence="6">
    <location>
        <begin position="253"/>
        <end position="277"/>
    </location>
</feature>
<evidence type="ECO:0000256" key="6">
    <source>
        <dbReference type="SAM" id="Phobius"/>
    </source>
</evidence>
<name>A0A4P7ILZ0_9ACTN</name>
<feature type="transmembrane region" description="Helical" evidence="6">
    <location>
        <begin position="46"/>
        <end position="68"/>
    </location>
</feature>
<keyword evidence="4 6" id="KW-1133">Transmembrane helix</keyword>
<evidence type="ECO:0000313" key="7">
    <source>
        <dbReference type="EMBL" id="QBX57677.1"/>
    </source>
</evidence>
<feature type="transmembrane region" description="Helical" evidence="6">
    <location>
        <begin position="229"/>
        <end position="247"/>
    </location>
</feature>
<dbReference type="Pfam" id="PF01943">
    <property type="entry name" value="Polysacc_synt"/>
    <property type="match status" value="1"/>
</dbReference>
<dbReference type="AlphaFoldDB" id="A0A4P7ILZ0"/>
<feature type="transmembrane region" description="Helical" evidence="6">
    <location>
        <begin position="21"/>
        <end position="40"/>
    </location>
</feature>
<evidence type="ECO:0000256" key="5">
    <source>
        <dbReference type="ARBA" id="ARBA00023136"/>
    </source>
</evidence>
<dbReference type="InterPro" id="IPR002797">
    <property type="entry name" value="Polysacc_synth"/>
</dbReference>
<protein>
    <submittedName>
        <fullName evidence="7">Polysaccharide biosynthesis protein</fullName>
    </submittedName>
</protein>
<comment type="subcellular location">
    <subcellularLocation>
        <location evidence="1">Cell membrane</location>
        <topology evidence="1">Multi-pass membrane protein</topology>
    </subcellularLocation>
</comment>
<feature type="transmembrane region" description="Helical" evidence="6">
    <location>
        <begin position="89"/>
        <end position="111"/>
    </location>
</feature>
<feature type="transmembrane region" description="Helical" evidence="6">
    <location>
        <begin position="123"/>
        <end position="143"/>
    </location>
</feature>
<feature type="transmembrane region" description="Helical" evidence="6">
    <location>
        <begin position="180"/>
        <end position="200"/>
    </location>
</feature>
<evidence type="ECO:0000256" key="3">
    <source>
        <dbReference type="ARBA" id="ARBA00022692"/>
    </source>
</evidence>
<dbReference type="OrthoDB" id="5140599at2"/>
<feature type="transmembrane region" description="Helical" evidence="6">
    <location>
        <begin position="289"/>
        <end position="311"/>
    </location>
</feature>
<organism evidence="7 8">
    <name type="scientific">Nocardioides seonyuensis</name>
    <dbReference type="NCBI Taxonomy" id="2518371"/>
    <lineage>
        <taxon>Bacteria</taxon>
        <taxon>Bacillati</taxon>
        <taxon>Actinomycetota</taxon>
        <taxon>Actinomycetes</taxon>
        <taxon>Propionibacteriales</taxon>
        <taxon>Nocardioidaceae</taxon>
        <taxon>Nocardioides</taxon>
    </lineage>
</organism>
<sequence length="421" mass="44489">MRDSSTLRDKISGFSSGGGQIAVAMAIMNFATYAYTILVAHTVGPASYGAFLATMNLLIIVSVASLGVQATAARRIAADPEHVGQIERSILGVTYRAAAALGVLLLVLSPVVDRALRLDSLPIAFLVAASAVPVTIMGAQAGILQGERRWRALGLLYIAAGVPRVAVGAALLAWRPTELWAIVAVFVGFCAPVVVGWWALRLPQRREAYSQEHRGRAILWESVHNGQALLAYFALTSVDIIVARNVLSDHDSGLYGAGLILTKAMLFLPQFVVVVAFPSMSTVEHRRRALLRSLSLVAVLGLAGAVATWLLSSLAIVFVGGAQYAEIEGQLWIFAILGTVLSLVQLLIYSVLARQGRRSILIVWAGLALIIGLGLLVSSIGALVVVVLGVDLVVLAALLVVSAVILRREDTAMGPGPVSLQ</sequence>
<dbReference type="GO" id="GO:0005886">
    <property type="term" value="C:plasma membrane"/>
    <property type="evidence" value="ECO:0007669"/>
    <property type="project" value="UniProtKB-SubCell"/>
</dbReference>
<dbReference type="InterPro" id="IPR050833">
    <property type="entry name" value="Poly_Biosynth_Transport"/>
</dbReference>
<dbReference type="KEGG" id="nsn:EXE58_16380"/>
<gene>
    <name evidence="7" type="ORF">EXE58_16380</name>
</gene>
<evidence type="ECO:0000313" key="8">
    <source>
        <dbReference type="Proteomes" id="UP000294853"/>
    </source>
</evidence>
<dbReference type="PANTHER" id="PTHR30250:SF11">
    <property type="entry name" value="O-ANTIGEN TRANSPORTER-RELATED"/>
    <property type="match status" value="1"/>
</dbReference>
<keyword evidence="2" id="KW-1003">Cell membrane</keyword>
<feature type="transmembrane region" description="Helical" evidence="6">
    <location>
        <begin position="155"/>
        <end position="174"/>
    </location>
</feature>
<evidence type="ECO:0000256" key="4">
    <source>
        <dbReference type="ARBA" id="ARBA00022989"/>
    </source>
</evidence>
<dbReference type="EMBL" id="CP038436">
    <property type="protein sequence ID" value="QBX57677.1"/>
    <property type="molecule type" value="Genomic_DNA"/>
</dbReference>